<evidence type="ECO:0000313" key="2">
    <source>
        <dbReference type="EMBL" id="MBC6498210.1"/>
    </source>
</evidence>
<dbReference type="GO" id="GO:0006260">
    <property type="term" value="P:DNA replication"/>
    <property type="evidence" value="ECO:0007669"/>
    <property type="project" value="InterPro"/>
</dbReference>
<organism evidence="2 3">
    <name type="scientific">Weissella confusa</name>
    <name type="common">Lactobacillus confusus</name>
    <dbReference type="NCBI Taxonomy" id="1583"/>
    <lineage>
        <taxon>Bacteria</taxon>
        <taxon>Bacillati</taxon>
        <taxon>Bacillota</taxon>
        <taxon>Bacilli</taxon>
        <taxon>Lactobacillales</taxon>
        <taxon>Lactobacillaceae</taxon>
        <taxon>Weissella</taxon>
    </lineage>
</organism>
<dbReference type="InterPro" id="IPR022634">
    <property type="entry name" value="DNA_polIII_beta_N"/>
</dbReference>
<dbReference type="EMBL" id="JACSZT010000002">
    <property type="protein sequence ID" value="MBC6498210.1"/>
    <property type="molecule type" value="Genomic_DNA"/>
</dbReference>
<dbReference type="Gene3D" id="3.10.150.10">
    <property type="entry name" value="DNA Polymerase III, subunit A, domain 2"/>
    <property type="match status" value="1"/>
</dbReference>
<feature type="domain" description="DNA polymerase III beta sliding clamp N-terminal" evidence="1">
    <location>
        <begin position="1"/>
        <end position="45"/>
    </location>
</feature>
<evidence type="ECO:0000259" key="1">
    <source>
        <dbReference type="Pfam" id="PF00712"/>
    </source>
</evidence>
<dbReference type="GO" id="GO:0003887">
    <property type="term" value="F:DNA-directed DNA polymerase activity"/>
    <property type="evidence" value="ECO:0007669"/>
    <property type="project" value="InterPro"/>
</dbReference>
<accession>A0A923NEE8</accession>
<name>A0A923NEE8_WEICO</name>
<comment type="caution">
    <text evidence="2">The sequence shown here is derived from an EMBL/GenBank/DDBJ whole genome shotgun (WGS) entry which is preliminary data.</text>
</comment>
<protein>
    <recommendedName>
        <fullName evidence="1">DNA polymerase III beta sliding clamp N-terminal domain-containing protein</fullName>
    </recommendedName>
</protein>
<proteinExistence type="predicted"/>
<dbReference type="SUPFAM" id="SSF55979">
    <property type="entry name" value="DNA clamp"/>
    <property type="match status" value="1"/>
</dbReference>
<dbReference type="GO" id="GO:0003677">
    <property type="term" value="F:DNA binding"/>
    <property type="evidence" value="ECO:0007669"/>
    <property type="project" value="InterPro"/>
</dbReference>
<reference evidence="2" key="1">
    <citation type="submission" date="2020-08" db="EMBL/GenBank/DDBJ databases">
        <title>Complete genome sequence of Weissella confusa strain FS54 provides insights into metabolic potential.</title>
        <authorList>
            <person name="Fhoula I."/>
            <person name="Najjari A."/>
            <person name="Lekired A."/>
            <person name="Bessrour-Aouam N."/>
            <person name="Jaballah S."/>
            <person name="Klibi N."/>
            <person name="Ouzari H.-I."/>
        </authorList>
    </citation>
    <scope>NUCLEOTIDE SEQUENCE</scope>
    <source>
        <strain evidence="2">FS54</strain>
    </source>
</reference>
<sequence length="46" mass="5027">MQFTINRAVFIKAMNNVSRAISSRTSMPILTGVKLVLDNNGLTLSC</sequence>
<evidence type="ECO:0000313" key="3">
    <source>
        <dbReference type="Proteomes" id="UP000650485"/>
    </source>
</evidence>
<dbReference type="Proteomes" id="UP000650485">
    <property type="component" value="Unassembled WGS sequence"/>
</dbReference>
<gene>
    <name evidence="2" type="ORF">H7R52_01435</name>
</gene>
<dbReference type="InterPro" id="IPR046938">
    <property type="entry name" value="DNA_clamp_sf"/>
</dbReference>
<dbReference type="Pfam" id="PF00712">
    <property type="entry name" value="DNA_pol3_beta"/>
    <property type="match status" value="1"/>
</dbReference>
<dbReference type="AlphaFoldDB" id="A0A923NEE8"/>
<dbReference type="GO" id="GO:0009360">
    <property type="term" value="C:DNA polymerase III complex"/>
    <property type="evidence" value="ECO:0007669"/>
    <property type="project" value="InterPro"/>
</dbReference>
<dbReference type="GO" id="GO:0008408">
    <property type="term" value="F:3'-5' exonuclease activity"/>
    <property type="evidence" value="ECO:0007669"/>
    <property type="project" value="InterPro"/>
</dbReference>